<dbReference type="RefSeq" id="WP_253335242.1">
    <property type="nucleotide sequence ID" value="NZ_JAMYXC010000307.1"/>
</dbReference>
<comment type="subcellular location">
    <subcellularLocation>
        <location evidence="1">Cell outer membrane</location>
        <topology evidence="1">Multi-pass membrane protein</topology>
    </subcellularLocation>
</comment>
<keyword evidence="12" id="KW-0564">Palmitate</keyword>
<evidence type="ECO:0000256" key="13">
    <source>
        <dbReference type="ARBA" id="ARBA00023237"/>
    </source>
</evidence>
<evidence type="ECO:0000313" key="17">
    <source>
        <dbReference type="EMBL" id="MCP1170530.1"/>
    </source>
</evidence>
<keyword evidence="6" id="KW-0812">Transmembrane</keyword>
<evidence type="ECO:0000256" key="11">
    <source>
        <dbReference type="ARBA" id="ARBA00023136"/>
    </source>
</evidence>
<keyword evidence="10" id="KW-0626">Porin</keyword>
<evidence type="ECO:0000256" key="14">
    <source>
        <dbReference type="ARBA" id="ARBA00023288"/>
    </source>
</evidence>
<evidence type="ECO:0000256" key="5">
    <source>
        <dbReference type="ARBA" id="ARBA00022597"/>
    </source>
</evidence>
<comment type="caution">
    <text evidence="17">The sequence shown here is derived from an EMBL/GenBank/DDBJ whole genome shotgun (WGS) entry which is preliminary data.</text>
</comment>
<evidence type="ECO:0000256" key="6">
    <source>
        <dbReference type="ARBA" id="ARBA00022692"/>
    </source>
</evidence>
<gene>
    <name evidence="17" type="ORF">NHG85_18660</name>
</gene>
<dbReference type="InterPro" id="IPR003715">
    <property type="entry name" value="Poly_export_N"/>
</dbReference>
<organism evidence="17 18">
    <name type="scientific">Limimaricola litoreus</name>
    <dbReference type="NCBI Taxonomy" id="2955316"/>
    <lineage>
        <taxon>Bacteria</taxon>
        <taxon>Pseudomonadati</taxon>
        <taxon>Pseudomonadota</taxon>
        <taxon>Alphaproteobacteria</taxon>
        <taxon>Rhodobacterales</taxon>
        <taxon>Paracoccaceae</taxon>
        <taxon>Limimaricola</taxon>
    </lineage>
</organism>
<evidence type="ECO:0000259" key="16">
    <source>
        <dbReference type="Pfam" id="PF22461"/>
    </source>
</evidence>
<keyword evidence="7" id="KW-0732">Signal</keyword>
<keyword evidence="8" id="KW-0625">Polysaccharide transport</keyword>
<sequence>MTPLTHRLARGAALVAAIALVASCGLTPRSGPSKREIFAGSVLREGDAFVVAVDDRVNRIAGVTPALGFAAAFESAALLGSDTIQPGDVLGLTIWENVDDGLLVPSGQNATVLEEVQVDGAGFVFVPYAGRIRAAGNTPEAIRRIISEKLEAQTPDPQVQVRRLAGDGSTVSVVGDVGAQGVYPIERPTRTLSAMLAAAGGVTVRPELAQVTVTRGGTTGEVWFQDIYEHPRADIALRGGDRILVEADTRDFTALGATGAQNLVDFESRNISAIEAIARVGGLNPQLADPTGVFVFRNEPAVIASQITGIPDLVGTQRLVYVLDLTRPNGMFLARDFAIRDDDTVYVTEAPIVEFNRVISGLTGSLTATRTAADSVR</sequence>
<keyword evidence="13" id="KW-0998">Cell outer membrane</keyword>
<name>A0A9X2FUC9_9RHOB</name>
<dbReference type="PROSITE" id="PS51257">
    <property type="entry name" value="PROKAR_LIPOPROTEIN"/>
    <property type="match status" value="1"/>
</dbReference>
<dbReference type="GO" id="GO:0015288">
    <property type="term" value="F:porin activity"/>
    <property type="evidence" value="ECO:0007669"/>
    <property type="project" value="UniProtKB-KW"/>
</dbReference>
<keyword evidence="14" id="KW-0449">Lipoprotein</keyword>
<keyword evidence="18" id="KW-1185">Reference proteome</keyword>
<dbReference type="AlphaFoldDB" id="A0A9X2FUC9"/>
<evidence type="ECO:0000256" key="10">
    <source>
        <dbReference type="ARBA" id="ARBA00023114"/>
    </source>
</evidence>
<comment type="similarity">
    <text evidence="2">Belongs to the BexD/CtrA/VexA family.</text>
</comment>
<dbReference type="InterPro" id="IPR049712">
    <property type="entry name" value="Poly_export"/>
</dbReference>
<dbReference type="Proteomes" id="UP001139477">
    <property type="component" value="Unassembled WGS sequence"/>
</dbReference>
<evidence type="ECO:0000256" key="9">
    <source>
        <dbReference type="ARBA" id="ARBA00023065"/>
    </source>
</evidence>
<protein>
    <submittedName>
        <fullName evidence="17">Polysaccharide biosynthesis/export family protein</fullName>
    </submittedName>
</protein>
<keyword evidence="3" id="KW-0813">Transport</keyword>
<dbReference type="PANTHER" id="PTHR33619:SF3">
    <property type="entry name" value="POLYSACCHARIDE EXPORT PROTEIN GFCE-RELATED"/>
    <property type="match status" value="1"/>
</dbReference>
<proteinExistence type="inferred from homology"/>
<dbReference type="InterPro" id="IPR054765">
    <property type="entry name" value="SLBB_dom"/>
</dbReference>
<evidence type="ECO:0000256" key="1">
    <source>
        <dbReference type="ARBA" id="ARBA00004571"/>
    </source>
</evidence>
<dbReference type="Gene3D" id="3.30.1950.10">
    <property type="entry name" value="wza like domain"/>
    <property type="match status" value="1"/>
</dbReference>
<feature type="domain" description="Polysaccharide export protein N-terminal" evidence="15">
    <location>
        <begin position="83"/>
        <end position="162"/>
    </location>
</feature>
<evidence type="ECO:0000256" key="4">
    <source>
        <dbReference type="ARBA" id="ARBA00022452"/>
    </source>
</evidence>
<keyword evidence="9" id="KW-0406">Ion transport</keyword>
<dbReference type="GO" id="GO:0015159">
    <property type="term" value="F:polysaccharide transmembrane transporter activity"/>
    <property type="evidence" value="ECO:0007669"/>
    <property type="project" value="InterPro"/>
</dbReference>
<dbReference type="EMBL" id="JAMYXC010000307">
    <property type="protein sequence ID" value="MCP1170530.1"/>
    <property type="molecule type" value="Genomic_DNA"/>
</dbReference>
<dbReference type="Pfam" id="PF02563">
    <property type="entry name" value="Poly_export"/>
    <property type="match status" value="1"/>
</dbReference>
<dbReference type="GO" id="GO:0009279">
    <property type="term" value="C:cell outer membrane"/>
    <property type="evidence" value="ECO:0007669"/>
    <property type="project" value="UniProtKB-SubCell"/>
</dbReference>
<evidence type="ECO:0000256" key="2">
    <source>
        <dbReference type="ARBA" id="ARBA00009450"/>
    </source>
</evidence>
<dbReference type="Gene3D" id="3.10.560.10">
    <property type="entry name" value="Outer membrane lipoprotein wza domain like"/>
    <property type="match status" value="2"/>
</dbReference>
<keyword evidence="5" id="KW-0762">Sugar transport</keyword>
<dbReference type="GO" id="GO:0046930">
    <property type="term" value="C:pore complex"/>
    <property type="evidence" value="ECO:0007669"/>
    <property type="project" value="UniProtKB-KW"/>
</dbReference>
<dbReference type="Pfam" id="PF22461">
    <property type="entry name" value="SLBB_2"/>
    <property type="match status" value="1"/>
</dbReference>
<dbReference type="GO" id="GO:0006811">
    <property type="term" value="P:monoatomic ion transport"/>
    <property type="evidence" value="ECO:0007669"/>
    <property type="project" value="UniProtKB-KW"/>
</dbReference>
<evidence type="ECO:0000256" key="12">
    <source>
        <dbReference type="ARBA" id="ARBA00023139"/>
    </source>
</evidence>
<dbReference type="PANTHER" id="PTHR33619">
    <property type="entry name" value="POLYSACCHARIDE EXPORT PROTEIN GFCE-RELATED"/>
    <property type="match status" value="1"/>
</dbReference>
<keyword evidence="4" id="KW-1134">Transmembrane beta strand</keyword>
<evidence type="ECO:0000259" key="15">
    <source>
        <dbReference type="Pfam" id="PF02563"/>
    </source>
</evidence>
<accession>A0A9X2FUC9</accession>
<evidence type="ECO:0000256" key="3">
    <source>
        <dbReference type="ARBA" id="ARBA00022448"/>
    </source>
</evidence>
<keyword evidence="11" id="KW-0472">Membrane</keyword>
<evidence type="ECO:0000313" key="18">
    <source>
        <dbReference type="Proteomes" id="UP001139477"/>
    </source>
</evidence>
<evidence type="ECO:0000256" key="8">
    <source>
        <dbReference type="ARBA" id="ARBA00023047"/>
    </source>
</evidence>
<evidence type="ECO:0000256" key="7">
    <source>
        <dbReference type="ARBA" id="ARBA00022729"/>
    </source>
</evidence>
<reference evidence="17" key="1">
    <citation type="submission" date="2022-06" db="EMBL/GenBank/DDBJ databases">
        <title>Limimaricola sediminis sp. nov., isolated from an intertidal sediment.</title>
        <authorList>
            <person name="Shao X."/>
        </authorList>
    </citation>
    <scope>NUCLEOTIDE SEQUENCE</scope>
    <source>
        <strain evidence="17">ASW11-118</strain>
    </source>
</reference>
<feature type="domain" description="SLBB" evidence="16">
    <location>
        <begin position="171"/>
        <end position="245"/>
    </location>
</feature>